<organism evidence="2 3">
    <name type="scientific">Cytobacillus horneckiae</name>
    <dbReference type="NCBI Taxonomy" id="549687"/>
    <lineage>
        <taxon>Bacteria</taxon>
        <taxon>Bacillati</taxon>
        <taxon>Bacillota</taxon>
        <taxon>Bacilli</taxon>
        <taxon>Bacillales</taxon>
        <taxon>Bacillaceae</taxon>
        <taxon>Cytobacillus</taxon>
    </lineage>
</organism>
<dbReference type="Pfam" id="PF13385">
    <property type="entry name" value="Laminin_G_3"/>
    <property type="match status" value="1"/>
</dbReference>
<dbReference type="GO" id="GO:0016757">
    <property type="term" value="F:glycosyltransferase activity"/>
    <property type="evidence" value="ECO:0007669"/>
    <property type="project" value="InterPro"/>
</dbReference>
<dbReference type="Pfam" id="PF00534">
    <property type="entry name" value="Glycos_transf_1"/>
    <property type="match status" value="1"/>
</dbReference>
<accession>A0A2N0Z968</accession>
<dbReference type="SUPFAM" id="SSF53756">
    <property type="entry name" value="UDP-Glycosyltransferase/glycogen phosphorylase"/>
    <property type="match status" value="1"/>
</dbReference>
<dbReference type="PANTHER" id="PTHR45947">
    <property type="entry name" value="SULFOQUINOVOSYL TRANSFERASE SQD2"/>
    <property type="match status" value="1"/>
</dbReference>
<dbReference type="InterPro" id="IPR013320">
    <property type="entry name" value="ConA-like_dom_sf"/>
</dbReference>
<dbReference type="SUPFAM" id="SSF49899">
    <property type="entry name" value="Concanavalin A-like lectins/glucanases"/>
    <property type="match status" value="1"/>
</dbReference>
<dbReference type="RefSeq" id="WP_083957378.1">
    <property type="nucleotide sequence ID" value="NZ_JAFDQP010000004.1"/>
</dbReference>
<reference evidence="2 3" key="1">
    <citation type="journal article" date="2010" name="Int. J. Syst. Evol. Microbiol.">
        <title>Bacillus horneckiae sp. nov., isolated from a spacecraft-assembly clean room.</title>
        <authorList>
            <person name="Vaishampayan P."/>
            <person name="Probst A."/>
            <person name="Krishnamurthi S."/>
            <person name="Ghosh S."/>
            <person name="Osman S."/>
            <person name="McDowall A."/>
            <person name="Ruckmani A."/>
            <person name="Mayilraj S."/>
            <person name="Venkateswaran K."/>
        </authorList>
    </citation>
    <scope>NUCLEOTIDE SEQUENCE [LARGE SCALE GENOMIC DNA]</scope>
    <source>
        <strain evidence="3">1PO1SC</strain>
    </source>
</reference>
<dbReference type="CDD" id="cd03801">
    <property type="entry name" value="GT4_PimA-like"/>
    <property type="match status" value="1"/>
</dbReference>
<dbReference type="PANTHER" id="PTHR45947:SF3">
    <property type="entry name" value="SULFOQUINOVOSYL TRANSFERASE SQD2"/>
    <property type="match status" value="1"/>
</dbReference>
<dbReference type="Gene3D" id="3.40.50.2000">
    <property type="entry name" value="Glycogen Phosphorylase B"/>
    <property type="match status" value="2"/>
</dbReference>
<keyword evidence="3" id="KW-1185">Reference proteome</keyword>
<dbReference type="EMBL" id="PISD01000079">
    <property type="protein sequence ID" value="PKG26046.1"/>
    <property type="molecule type" value="Genomic_DNA"/>
</dbReference>
<proteinExistence type="predicted"/>
<dbReference type="InterPro" id="IPR050194">
    <property type="entry name" value="Glycosyltransferase_grp1"/>
</dbReference>
<gene>
    <name evidence="2" type="ORF">CWS20_26055</name>
</gene>
<dbReference type="Proteomes" id="UP000233343">
    <property type="component" value="Unassembled WGS sequence"/>
</dbReference>
<dbReference type="InterPro" id="IPR001296">
    <property type="entry name" value="Glyco_trans_1"/>
</dbReference>
<dbReference type="Gene3D" id="2.60.120.200">
    <property type="match status" value="1"/>
</dbReference>
<evidence type="ECO:0000259" key="1">
    <source>
        <dbReference type="Pfam" id="PF00534"/>
    </source>
</evidence>
<feature type="domain" description="Glycosyl transferase family 1" evidence="1">
    <location>
        <begin position="392"/>
        <end position="562"/>
    </location>
</feature>
<sequence>MLRDVFLEFNGKDYIVAQKQLFTNIKNTFTVEFWVKPEKTHEVDKESRRGIKGITGKRYAIAPVYGAYLNGDIFQAGVGVSVGTNGISVYEHTKNYFPATLVYETKLETWTHIAIVYKDKTPTLYVNGNFVKSGVCSSMKTVVPSGVFGGVDPYGFYVGGLGEVRIWNTARTSSEIQQHMNHELTGNELNLSANWRFDEGNGLISKDITSNGNNCSINGVRWKEAKRPENKNVLFTFFVPSGGVETLNRQRHYALNNVGVNCEFLYSQEGTGLQNKMDAPIYITNKDHEIKEIINKGNYDAIVVGSDLLLLKKLRDFGYKGIVIYEIQGLGFNKEYAEQFLIEHAPPYLNEYCDALLYPKTPHLIEAFERNYPHKEKFSFHNCFNTTDFNYKDLQMNNQNPIIGWVGRLEENKNWQDFLVIGSELIKKNHSIILWMFEDNTLAAESERIKFEKMIDKLNIRNNLIIHANQPHKKMEEFFSKIGDSGGFLCSTSKVEGFGYAVLEAMICRCPVLSTHSDGVSSFIIHNKTGKFFELGNIQQAVEEGNELMADIPLRESIRQNGVDHIKQYFSPATYAKNFLEMVNYLSNHS</sequence>
<protein>
    <recommendedName>
        <fullName evidence="1">Glycosyl transferase family 1 domain-containing protein</fullName>
    </recommendedName>
</protein>
<comment type="caution">
    <text evidence="2">The sequence shown here is derived from an EMBL/GenBank/DDBJ whole genome shotgun (WGS) entry which is preliminary data.</text>
</comment>
<dbReference type="AlphaFoldDB" id="A0A2N0Z968"/>
<evidence type="ECO:0000313" key="3">
    <source>
        <dbReference type="Proteomes" id="UP000233343"/>
    </source>
</evidence>
<name>A0A2N0Z968_9BACI</name>
<evidence type="ECO:0000313" key="2">
    <source>
        <dbReference type="EMBL" id="PKG26046.1"/>
    </source>
</evidence>